<keyword evidence="7" id="KW-0812">Transmembrane</keyword>
<feature type="transmembrane region" description="Helical" evidence="7">
    <location>
        <begin position="85"/>
        <end position="109"/>
    </location>
</feature>
<evidence type="ECO:0000259" key="9">
    <source>
        <dbReference type="Pfam" id="PF16491"/>
    </source>
</evidence>
<comment type="cofactor">
    <cofactor evidence="1">
        <name>Zn(2+)</name>
        <dbReference type="ChEBI" id="CHEBI:29105"/>
    </cofactor>
</comment>
<feature type="transmembrane region" description="Helical" evidence="7">
    <location>
        <begin position="47"/>
        <end position="65"/>
    </location>
</feature>
<keyword evidence="7" id="KW-1133">Transmembrane helix</keyword>
<evidence type="ECO:0000256" key="2">
    <source>
        <dbReference type="ARBA" id="ARBA00022670"/>
    </source>
</evidence>
<keyword evidence="5" id="KW-0862">Zinc</keyword>
<dbReference type="InterPro" id="IPR032456">
    <property type="entry name" value="Peptidase_M48_N"/>
</dbReference>
<dbReference type="InterPro" id="IPR027057">
    <property type="entry name" value="CAXX_Prtase_1"/>
</dbReference>
<organism evidence="10">
    <name type="scientific">marine sediment metagenome</name>
    <dbReference type="NCBI Taxonomy" id="412755"/>
    <lineage>
        <taxon>unclassified sequences</taxon>
        <taxon>metagenomes</taxon>
        <taxon>ecological metagenomes</taxon>
    </lineage>
</organism>
<evidence type="ECO:0000256" key="4">
    <source>
        <dbReference type="ARBA" id="ARBA00022801"/>
    </source>
</evidence>
<accession>A0A0F9PZ53</accession>
<keyword evidence="3" id="KW-0479">Metal-binding</keyword>
<evidence type="ECO:0000256" key="7">
    <source>
        <dbReference type="SAM" id="Phobius"/>
    </source>
</evidence>
<dbReference type="Pfam" id="PF01435">
    <property type="entry name" value="Peptidase_M48"/>
    <property type="match status" value="1"/>
</dbReference>
<dbReference type="EMBL" id="LAZR01001931">
    <property type="protein sequence ID" value="KKN36955.1"/>
    <property type="molecule type" value="Genomic_DNA"/>
</dbReference>
<name>A0A0F9PZ53_9ZZZZ</name>
<reference evidence="10" key="1">
    <citation type="journal article" date="2015" name="Nature">
        <title>Complex archaea that bridge the gap between prokaryotes and eukaryotes.</title>
        <authorList>
            <person name="Spang A."/>
            <person name="Saw J.H."/>
            <person name="Jorgensen S.L."/>
            <person name="Zaremba-Niedzwiedzka K."/>
            <person name="Martijn J."/>
            <person name="Lind A.E."/>
            <person name="van Eijk R."/>
            <person name="Schleper C."/>
            <person name="Guy L."/>
            <person name="Ettema T.J."/>
        </authorList>
    </citation>
    <scope>NUCLEOTIDE SEQUENCE</scope>
</reference>
<dbReference type="AlphaFoldDB" id="A0A0F9PZ53"/>
<keyword evidence="2" id="KW-0645">Protease</keyword>
<feature type="transmembrane region" description="Helical" evidence="7">
    <location>
        <begin position="274"/>
        <end position="296"/>
    </location>
</feature>
<sequence>MWDPFEKNGAWSHKNNHKIRFIMDMIHPLLDKEKQLQAKRYEKEKRLLGLASMALSLIILFGYYFSGLSAWFANLQIGNSIIWTFLLYVLSFQMISVFFGFPLSFYSSYVHEHRWNFSNHTVRSWLWEQIKGFLVGLILMLILLGLLFWIMAVYPQSWWLIAGLAFAFVSVVLAIIFPVVILPIFNKYTPVENKELTDTLRRILSEGGLKSSGFFKEDMSRQTKKENAFLAGLGKTRRVVLGDNLMENMSVLEIESVIAHEVGHYKNRHIWKNLIIGTLEGVVAFFILNLAMRSIFPQFLSSTSWNLTLFPVFVIMAGGISVFLFSPFSNAISRYFEKNADRYALESIQDKKAFMTAMAGLADRNLSNAYPEWWVKLLYYSHPPVGERLAMAENYKNEKLEKNS</sequence>
<dbReference type="GO" id="GO:0071586">
    <property type="term" value="P:CAAX-box protein processing"/>
    <property type="evidence" value="ECO:0007669"/>
    <property type="project" value="InterPro"/>
</dbReference>
<dbReference type="CDD" id="cd07343">
    <property type="entry name" value="M48A_Zmpste24p_like"/>
    <property type="match status" value="1"/>
</dbReference>
<evidence type="ECO:0000256" key="3">
    <source>
        <dbReference type="ARBA" id="ARBA00022723"/>
    </source>
</evidence>
<evidence type="ECO:0008006" key="11">
    <source>
        <dbReference type="Google" id="ProtNLM"/>
    </source>
</evidence>
<keyword evidence="7" id="KW-0472">Membrane</keyword>
<keyword evidence="6" id="KW-0482">Metalloprotease</keyword>
<evidence type="ECO:0000256" key="6">
    <source>
        <dbReference type="ARBA" id="ARBA00023049"/>
    </source>
</evidence>
<comment type="caution">
    <text evidence="10">The sequence shown here is derived from an EMBL/GenBank/DDBJ whole genome shotgun (WGS) entry which is preliminary data.</text>
</comment>
<proteinExistence type="predicted"/>
<protein>
    <recommendedName>
        <fullName evidence="11">Peptidase M48 domain-containing protein</fullName>
    </recommendedName>
</protein>
<dbReference type="Gene3D" id="3.30.2010.10">
    <property type="entry name" value="Metalloproteases ('zincins'), catalytic domain"/>
    <property type="match status" value="1"/>
</dbReference>
<feature type="domain" description="CAAX prenyl protease 1 N-terminal" evidence="9">
    <location>
        <begin position="27"/>
        <end position="187"/>
    </location>
</feature>
<feature type="transmembrane region" description="Helical" evidence="7">
    <location>
        <begin position="308"/>
        <end position="328"/>
    </location>
</feature>
<evidence type="ECO:0000256" key="1">
    <source>
        <dbReference type="ARBA" id="ARBA00001947"/>
    </source>
</evidence>
<evidence type="ECO:0000313" key="10">
    <source>
        <dbReference type="EMBL" id="KKN36955.1"/>
    </source>
</evidence>
<dbReference type="InterPro" id="IPR001915">
    <property type="entry name" value="Peptidase_M48"/>
</dbReference>
<dbReference type="PANTHER" id="PTHR10120">
    <property type="entry name" value="CAAX PRENYL PROTEASE 1"/>
    <property type="match status" value="1"/>
</dbReference>
<feature type="domain" description="Peptidase M48" evidence="8">
    <location>
        <begin position="191"/>
        <end position="394"/>
    </location>
</feature>
<dbReference type="GO" id="GO:0004222">
    <property type="term" value="F:metalloendopeptidase activity"/>
    <property type="evidence" value="ECO:0007669"/>
    <property type="project" value="InterPro"/>
</dbReference>
<gene>
    <name evidence="10" type="ORF">LCGC14_0768430</name>
</gene>
<feature type="transmembrane region" description="Helical" evidence="7">
    <location>
        <begin position="130"/>
        <end position="152"/>
    </location>
</feature>
<dbReference type="Pfam" id="PF16491">
    <property type="entry name" value="Peptidase_M48_N"/>
    <property type="match status" value="1"/>
</dbReference>
<dbReference type="GO" id="GO:0046872">
    <property type="term" value="F:metal ion binding"/>
    <property type="evidence" value="ECO:0007669"/>
    <property type="project" value="UniProtKB-KW"/>
</dbReference>
<feature type="transmembrane region" description="Helical" evidence="7">
    <location>
        <begin position="158"/>
        <end position="185"/>
    </location>
</feature>
<evidence type="ECO:0000259" key="8">
    <source>
        <dbReference type="Pfam" id="PF01435"/>
    </source>
</evidence>
<evidence type="ECO:0000256" key="5">
    <source>
        <dbReference type="ARBA" id="ARBA00022833"/>
    </source>
</evidence>
<keyword evidence="4" id="KW-0378">Hydrolase</keyword>